<evidence type="ECO:0000259" key="8">
    <source>
        <dbReference type="SMART" id="SM00363"/>
    </source>
</evidence>
<comment type="catalytic activity">
    <reaction evidence="4">
        <text>uridine(516) in 16S rRNA = pseudouridine(516) in 16S rRNA</text>
        <dbReference type="Rhea" id="RHEA:38867"/>
        <dbReference type="Rhea" id="RHEA-COMP:10089"/>
        <dbReference type="Rhea" id="RHEA-COMP:10090"/>
        <dbReference type="ChEBI" id="CHEBI:65314"/>
        <dbReference type="ChEBI" id="CHEBI:65315"/>
        <dbReference type="EC" id="5.4.99.19"/>
    </reaction>
</comment>
<dbReference type="InterPro" id="IPR042092">
    <property type="entry name" value="PsdUridine_s_RsuA/RluB/E/F_cat"/>
</dbReference>
<dbReference type="FunFam" id="3.30.70.1560:FF:000001">
    <property type="entry name" value="Pseudouridine synthase"/>
    <property type="match status" value="1"/>
</dbReference>
<dbReference type="CDD" id="cd00165">
    <property type="entry name" value="S4"/>
    <property type="match status" value="1"/>
</dbReference>
<dbReference type="EMBL" id="NRJH01000054">
    <property type="protein sequence ID" value="RIY31791.1"/>
    <property type="molecule type" value="Genomic_DNA"/>
</dbReference>
<name>A0A3A1Y2W9_9GAMM</name>
<dbReference type="Gene3D" id="3.10.290.10">
    <property type="entry name" value="RNA-binding S4 domain"/>
    <property type="match status" value="1"/>
</dbReference>
<comment type="caution">
    <text evidence="9">The sequence shown here is derived from an EMBL/GenBank/DDBJ whole genome shotgun (WGS) entry which is preliminary data.</text>
</comment>
<dbReference type="InterPro" id="IPR036986">
    <property type="entry name" value="S4_RNA-bd_sf"/>
</dbReference>
<dbReference type="PANTHER" id="PTHR47683">
    <property type="entry name" value="PSEUDOURIDINE SYNTHASE FAMILY PROTEIN-RELATED"/>
    <property type="match status" value="1"/>
</dbReference>
<feature type="domain" description="RNA-binding S4" evidence="8">
    <location>
        <begin position="4"/>
        <end position="71"/>
    </location>
</feature>
<dbReference type="GO" id="GO:0003723">
    <property type="term" value="F:RNA binding"/>
    <property type="evidence" value="ECO:0007669"/>
    <property type="project" value="UniProtKB-KW"/>
</dbReference>
<evidence type="ECO:0000256" key="7">
    <source>
        <dbReference type="RuleBase" id="RU003887"/>
    </source>
</evidence>
<dbReference type="AlphaFoldDB" id="A0A3A1Y2W9"/>
<dbReference type="Gene3D" id="3.30.70.1560">
    <property type="entry name" value="Alpha-L RNA-binding motif"/>
    <property type="match status" value="1"/>
</dbReference>
<dbReference type="PANTHER" id="PTHR47683:SF4">
    <property type="entry name" value="PSEUDOURIDINE SYNTHASE"/>
    <property type="match status" value="1"/>
</dbReference>
<proteinExistence type="inferred from homology"/>
<dbReference type="OrthoDB" id="9807213at2"/>
<evidence type="ECO:0000256" key="3">
    <source>
        <dbReference type="ARBA" id="ARBA00023235"/>
    </source>
</evidence>
<dbReference type="InterPro" id="IPR020103">
    <property type="entry name" value="PsdUridine_synth_cat_dom_sf"/>
</dbReference>
<organism evidence="9 10">
    <name type="scientific">Psittacicella melopsittaci</name>
    <dbReference type="NCBI Taxonomy" id="2028576"/>
    <lineage>
        <taxon>Bacteria</taxon>
        <taxon>Pseudomonadati</taxon>
        <taxon>Pseudomonadota</taxon>
        <taxon>Gammaproteobacteria</taxon>
        <taxon>Pasteurellales</taxon>
        <taxon>Psittacicellaceae</taxon>
        <taxon>Psittacicella</taxon>
    </lineage>
</organism>
<dbReference type="InterPro" id="IPR006145">
    <property type="entry name" value="PsdUridine_synth_RsuA/RluA"/>
</dbReference>
<dbReference type="InterPro" id="IPR002942">
    <property type="entry name" value="S4_RNA-bd"/>
</dbReference>
<dbReference type="PROSITE" id="PS01149">
    <property type="entry name" value="PSI_RSU"/>
    <property type="match status" value="1"/>
</dbReference>
<evidence type="ECO:0000256" key="1">
    <source>
        <dbReference type="ARBA" id="ARBA00008348"/>
    </source>
</evidence>
<dbReference type="Proteomes" id="UP000266258">
    <property type="component" value="Unassembled WGS sequence"/>
</dbReference>
<evidence type="ECO:0000256" key="4">
    <source>
        <dbReference type="ARBA" id="ARBA00036749"/>
    </source>
</evidence>
<dbReference type="EC" id="5.4.99.-" evidence="7"/>
<keyword evidence="10" id="KW-1185">Reference proteome</keyword>
<keyword evidence="3 7" id="KW-0413">Isomerase</keyword>
<evidence type="ECO:0000313" key="10">
    <source>
        <dbReference type="Proteomes" id="UP000266258"/>
    </source>
</evidence>
<evidence type="ECO:0000313" key="9">
    <source>
        <dbReference type="EMBL" id="RIY31791.1"/>
    </source>
</evidence>
<dbReference type="GO" id="GO:0000455">
    <property type="term" value="P:enzyme-directed rRNA pseudouridine synthesis"/>
    <property type="evidence" value="ECO:0007669"/>
    <property type="project" value="UniProtKB-ARBA"/>
</dbReference>
<dbReference type="InterPro" id="IPR000748">
    <property type="entry name" value="PsdUridine_synth_RsuA/RluB/E/F"/>
</dbReference>
<reference evidence="9 10" key="1">
    <citation type="submission" date="2017-08" db="EMBL/GenBank/DDBJ databases">
        <title>Reclassification of Bisgaard taxon 37 and 44.</title>
        <authorList>
            <person name="Christensen H."/>
        </authorList>
    </citation>
    <scope>NUCLEOTIDE SEQUENCE [LARGE SCALE GENOMIC DNA]</scope>
    <source>
        <strain evidence="9 10">B96_4</strain>
    </source>
</reference>
<gene>
    <name evidence="9" type="ORF">CJP74_06370</name>
</gene>
<sequence length="239" mass="26946">MKPLRLDKIIVDNTFLSRSEVQKIAKKGLISVNGEVVTKVAQKYNPEEIELVIDGELINTKYEPVVLVFNKAQGFVCANSDTEHPTVFSVLPDEYRSFHCVGRLDIDTTGLLLLTNDGNVSHKLTSPKNHVAKKYFVTLADPVEDFYQEEIENGILLRGEKDKTLPAVLELTDDPYQVYLTITEGRYHQVKRMFGALGNKVVELQRVSIGNLSLPEDLEENQFIEIEVSQALKIINGEK</sequence>
<dbReference type="InterPro" id="IPR050343">
    <property type="entry name" value="RsuA_PseudoU_synthase"/>
</dbReference>
<dbReference type="PROSITE" id="PS50889">
    <property type="entry name" value="S4"/>
    <property type="match status" value="1"/>
</dbReference>
<dbReference type="GO" id="GO:0005829">
    <property type="term" value="C:cytosol"/>
    <property type="evidence" value="ECO:0007669"/>
    <property type="project" value="UniProtKB-ARBA"/>
</dbReference>
<dbReference type="InterPro" id="IPR018496">
    <property type="entry name" value="PsdUridine_synth_RsuA/RluB_CS"/>
</dbReference>
<evidence type="ECO:0000256" key="5">
    <source>
        <dbReference type="ARBA" id="ARBA00037590"/>
    </source>
</evidence>
<dbReference type="Pfam" id="PF01479">
    <property type="entry name" value="S4"/>
    <property type="match status" value="1"/>
</dbReference>
<protein>
    <recommendedName>
        <fullName evidence="7">Pseudouridine synthase</fullName>
        <ecNumber evidence="7">5.4.99.-</ecNumber>
    </recommendedName>
</protein>
<dbReference type="RefSeq" id="WP_119497437.1">
    <property type="nucleotide sequence ID" value="NZ_NRJH01000054.1"/>
</dbReference>
<dbReference type="Gene3D" id="3.30.70.580">
    <property type="entry name" value="Pseudouridine synthase I, catalytic domain, N-terminal subdomain"/>
    <property type="match status" value="1"/>
</dbReference>
<dbReference type="SUPFAM" id="SSF55174">
    <property type="entry name" value="Alpha-L RNA-binding motif"/>
    <property type="match status" value="1"/>
</dbReference>
<dbReference type="SMART" id="SM00363">
    <property type="entry name" value="S4"/>
    <property type="match status" value="1"/>
</dbReference>
<dbReference type="CDD" id="cd02553">
    <property type="entry name" value="PseudoU_synth_RsuA"/>
    <property type="match status" value="1"/>
</dbReference>
<evidence type="ECO:0000256" key="6">
    <source>
        <dbReference type="PROSITE-ProRule" id="PRU00182"/>
    </source>
</evidence>
<dbReference type="NCBIfam" id="TIGR00093">
    <property type="entry name" value="pseudouridine synthase"/>
    <property type="match status" value="1"/>
</dbReference>
<dbReference type="SUPFAM" id="SSF55120">
    <property type="entry name" value="Pseudouridine synthase"/>
    <property type="match status" value="1"/>
</dbReference>
<dbReference type="GO" id="GO:0160136">
    <property type="term" value="F:16S rRNA pseudouridine(516) synthase activity"/>
    <property type="evidence" value="ECO:0007669"/>
    <property type="project" value="UniProtKB-EC"/>
</dbReference>
<keyword evidence="2 6" id="KW-0694">RNA-binding</keyword>
<evidence type="ECO:0000256" key="2">
    <source>
        <dbReference type="ARBA" id="ARBA00022884"/>
    </source>
</evidence>
<accession>A0A3A1Y2W9</accession>
<comment type="similarity">
    <text evidence="1 7">Belongs to the pseudouridine synthase RsuA family.</text>
</comment>
<comment type="function">
    <text evidence="5">Responsible for synthesis of pseudouridine from uracil-516 in 16S ribosomal RNA.</text>
</comment>
<dbReference type="InterPro" id="IPR020094">
    <property type="entry name" value="TruA/RsuA/RluB/E/F_N"/>
</dbReference>
<dbReference type="Pfam" id="PF00849">
    <property type="entry name" value="PseudoU_synth_2"/>
    <property type="match status" value="1"/>
</dbReference>